<dbReference type="Proteomes" id="UP000772196">
    <property type="component" value="Unassembled WGS sequence"/>
</dbReference>
<dbReference type="InterPro" id="IPR050267">
    <property type="entry name" value="Anti-sigma-factor_SerPK"/>
</dbReference>
<keyword evidence="1" id="KW-0723">Serine/threonine-protein kinase</keyword>
<proteinExistence type="predicted"/>
<evidence type="ECO:0000256" key="2">
    <source>
        <dbReference type="SAM" id="MobiDB-lite"/>
    </source>
</evidence>
<dbReference type="Gene3D" id="3.30.565.10">
    <property type="entry name" value="Histidine kinase-like ATPase, C-terminal domain"/>
    <property type="match status" value="1"/>
</dbReference>
<keyword evidence="5" id="KW-1185">Reference proteome</keyword>
<keyword evidence="4" id="KW-0067">ATP-binding</keyword>
<dbReference type="PANTHER" id="PTHR35526:SF3">
    <property type="entry name" value="ANTI-SIGMA-F FACTOR RSBW"/>
    <property type="match status" value="1"/>
</dbReference>
<organism evidence="4 5">
    <name type="scientific">Streptomyces physcomitrii</name>
    <dbReference type="NCBI Taxonomy" id="2724184"/>
    <lineage>
        <taxon>Bacteria</taxon>
        <taxon>Bacillati</taxon>
        <taxon>Actinomycetota</taxon>
        <taxon>Actinomycetes</taxon>
        <taxon>Kitasatosporales</taxon>
        <taxon>Streptomycetaceae</taxon>
        <taxon>Streptomyces</taxon>
    </lineage>
</organism>
<dbReference type="Pfam" id="PF13581">
    <property type="entry name" value="HATPase_c_2"/>
    <property type="match status" value="1"/>
</dbReference>
<dbReference type="InterPro" id="IPR003594">
    <property type="entry name" value="HATPase_dom"/>
</dbReference>
<accession>A0ABX1H9D0</accession>
<evidence type="ECO:0000313" key="5">
    <source>
        <dbReference type="Proteomes" id="UP000772196"/>
    </source>
</evidence>
<dbReference type="SUPFAM" id="SSF55874">
    <property type="entry name" value="ATPase domain of HSP90 chaperone/DNA topoisomerase II/histidine kinase"/>
    <property type="match status" value="1"/>
</dbReference>
<name>A0ABX1H9D0_9ACTN</name>
<evidence type="ECO:0000259" key="3">
    <source>
        <dbReference type="Pfam" id="PF13581"/>
    </source>
</evidence>
<feature type="compositionally biased region" description="Basic and acidic residues" evidence="2">
    <location>
        <begin position="87"/>
        <end position="96"/>
    </location>
</feature>
<feature type="domain" description="Histidine kinase/HSP90-like ATPase" evidence="3">
    <location>
        <begin position="25"/>
        <end position="134"/>
    </location>
</feature>
<keyword evidence="1" id="KW-0808">Transferase</keyword>
<evidence type="ECO:0000256" key="1">
    <source>
        <dbReference type="ARBA" id="ARBA00022527"/>
    </source>
</evidence>
<dbReference type="InterPro" id="IPR036890">
    <property type="entry name" value="HATPase_C_sf"/>
</dbReference>
<dbReference type="EMBL" id="JAAWWP010000021">
    <property type="protein sequence ID" value="NKI44693.1"/>
    <property type="molecule type" value="Genomic_DNA"/>
</dbReference>
<comment type="caution">
    <text evidence="4">The sequence shown here is derived from an EMBL/GenBank/DDBJ whole genome shotgun (WGS) entry which is preliminary data.</text>
</comment>
<sequence>MPGTAVSTPTPADAVAFQYPRRRPNVGRARQALRRQLALWRVEGEVADTAVLLLSELVTNAMAAKTAPGREIRVRFELSGKELRLEVADASDEKPQLRNAGPQDESGRGLALVNALADAWGVAPRLGVGKTVWASLVLPEVAAP</sequence>
<keyword evidence="4" id="KW-0547">Nucleotide-binding</keyword>
<evidence type="ECO:0000313" key="4">
    <source>
        <dbReference type="EMBL" id="NKI44693.1"/>
    </source>
</evidence>
<keyword evidence="1" id="KW-0418">Kinase</keyword>
<feature type="region of interest" description="Disordered" evidence="2">
    <location>
        <begin position="87"/>
        <end position="107"/>
    </location>
</feature>
<protein>
    <submittedName>
        <fullName evidence="4">ATP-binding protein</fullName>
    </submittedName>
</protein>
<dbReference type="PANTHER" id="PTHR35526">
    <property type="entry name" value="ANTI-SIGMA-F FACTOR RSBW-RELATED"/>
    <property type="match status" value="1"/>
</dbReference>
<dbReference type="GO" id="GO:0005524">
    <property type="term" value="F:ATP binding"/>
    <property type="evidence" value="ECO:0007669"/>
    <property type="project" value="UniProtKB-KW"/>
</dbReference>
<dbReference type="CDD" id="cd16936">
    <property type="entry name" value="HATPase_RsbW-like"/>
    <property type="match status" value="1"/>
</dbReference>
<gene>
    <name evidence="4" type="ORF">HFV08_26300</name>
</gene>
<reference evidence="4 5" key="1">
    <citation type="submission" date="2020-04" db="EMBL/GenBank/DDBJ databases">
        <title>Phylogenetic Diversity and Antibacterial Activity against Ralstonia solanacearum of Endophytic Actinomycete Isolated from Moss.</title>
        <authorList>
            <person name="Zhuang X."/>
        </authorList>
    </citation>
    <scope>NUCLEOTIDE SEQUENCE [LARGE SCALE GENOMIC DNA]</scope>
    <source>
        <strain evidence="4 5">LD120</strain>
    </source>
</reference>